<sequence>MRDNIQLKLWRKLTGTTCLTALIALGSAAPTIAQETEKEFTGLEEIVITASKREQTVQEAGMSVTAIGAQDLERMGVSSFADFAVRVPNLGFGNESDGRFNSNSPAIRGVFGQNTTGFYIDDMPVPMSIQPRVLDVARVEVLRGPQGSLYGARSMGGTIRLITQQPEFNETFGAAHATLSTVKEGDINWSVDASMNIPVIDDKLAVRVTAYFGQNSGIFDRVYAPTYEGFIINDLGEGTATDPNVTGLPPLVGILGLDDWVPTTFNNPGPAFDKRENVDDETFGGIQITAKAKISENVTFTPKFMYQKIDADGLPFADNAPGNFTRERFFDIDEPGSDRWFLASGTLNWDLDSGTIVSTTAYFDRFLDEAEEEAAFLNWLMNNNPVLRPLSLGPVVPIESVITESEAFTSFVHETRYTSDFDGPFQFTGGIFFQRTKNHLQYPPALAVGLNQAAGGGAFDLVPGDLIFQTENFFNTKEYAAFGEITFDVSEAISITAGGRYYKTETDAFIESDGFANDGPSRVPGDLSLDKVEQSESGFNPKLLIQANMNENVDFYASASKGFRIGGANGNLPPTLCGAELAALNLDPADVQTYDSDSLWSYEAGMKSTFADNRVSLNAAAYLIKWSDIAQQNRLGCGFQYIANAGKAEIKGFEIEIVAAPIDGLTLTFALGYADAKITDPQGVAGVSEGDFIQGVPNWTVASSGEYIFPMNSEMDGIIRADFNHYGRSFSTNNGDQRTRPAWTALNVRAGVIRDDWEITLFVDNLTNEYANLADSRAIAAETPTRPRIVTNRPRTIGIDVRTRF</sequence>
<evidence type="ECO:0000256" key="7">
    <source>
        <dbReference type="ARBA" id="ARBA00023077"/>
    </source>
</evidence>
<dbReference type="InterPro" id="IPR039426">
    <property type="entry name" value="TonB-dep_rcpt-like"/>
</dbReference>
<keyword evidence="6" id="KW-0406">Ion transport</keyword>
<organism evidence="12">
    <name type="scientific">hydrothermal vent metagenome</name>
    <dbReference type="NCBI Taxonomy" id="652676"/>
    <lineage>
        <taxon>unclassified sequences</taxon>
        <taxon>metagenomes</taxon>
        <taxon>ecological metagenomes</taxon>
    </lineage>
</organism>
<keyword evidence="7" id="KW-0798">TonB box</keyword>
<keyword evidence="5" id="KW-0408">Iron</keyword>
<dbReference type="PANTHER" id="PTHR32552:SF81">
    <property type="entry name" value="TONB-DEPENDENT OUTER MEMBRANE RECEPTOR"/>
    <property type="match status" value="1"/>
</dbReference>
<keyword evidence="8" id="KW-0472">Membrane</keyword>
<feature type="domain" description="TonB-dependent receptor plug" evidence="11">
    <location>
        <begin position="57"/>
        <end position="158"/>
    </location>
</feature>
<evidence type="ECO:0000259" key="10">
    <source>
        <dbReference type="Pfam" id="PF00593"/>
    </source>
</evidence>
<dbReference type="SUPFAM" id="SSF56935">
    <property type="entry name" value="Porins"/>
    <property type="match status" value="1"/>
</dbReference>
<evidence type="ECO:0000256" key="1">
    <source>
        <dbReference type="ARBA" id="ARBA00004571"/>
    </source>
</evidence>
<evidence type="ECO:0000256" key="2">
    <source>
        <dbReference type="ARBA" id="ARBA00022448"/>
    </source>
</evidence>
<dbReference type="EMBL" id="UOFW01000237">
    <property type="protein sequence ID" value="VAX08252.1"/>
    <property type="molecule type" value="Genomic_DNA"/>
</dbReference>
<dbReference type="InterPro" id="IPR012910">
    <property type="entry name" value="Plug_dom"/>
</dbReference>
<evidence type="ECO:0000259" key="11">
    <source>
        <dbReference type="Pfam" id="PF07715"/>
    </source>
</evidence>
<dbReference type="Gene3D" id="2.40.170.20">
    <property type="entry name" value="TonB-dependent receptor, beta-barrel domain"/>
    <property type="match status" value="2"/>
</dbReference>
<evidence type="ECO:0000256" key="4">
    <source>
        <dbReference type="ARBA" id="ARBA00022692"/>
    </source>
</evidence>
<evidence type="ECO:0000313" key="12">
    <source>
        <dbReference type="EMBL" id="VAX08252.1"/>
    </source>
</evidence>
<dbReference type="Pfam" id="PF00593">
    <property type="entry name" value="TonB_dep_Rec_b-barrel"/>
    <property type="match status" value="1"/>
</dbReference>
<dbReference type="InterPro" id="IPR036942">
    <property type="entry name" value="Beta-barrel_TonB_sf"/>
</dbReference>
<feature type="domain" description="TonB-dependent receptor-like beta-barrel" evidence="10">
    <location>
        <begin position="303"/>
        <end position="766"/>
    </location>
</feature>
<dbReference type="InterPro" id="IPR000531">
    <property type="entry name" value="Beta-barrel_TonB"/>
</dbReference>
<dbReference type="PROSITE" id="PS52016">
    <property type="entry name" value="TONB_DEPENDENT_REC_3"/>
    <property type="match status" value="1"/>
</dbReference>
<keyword evidence="3" id="KW-0410">Iron transport</keyword>
<name>A0A3B1AWX2_9ZZZZ</name>
<evidence type="ECO:0000256" key="6">
    <source>
        <dbReference type="ARBA" id="ARBA00023065"/>
    </source>
</evidence>
<comment type="subcellular location">
    <subcellularLocation>
        <location evidence="1">Cell outer membrane</location>
        <topology evidence="1">Multi-pass membrane protein</topology>
    </subcellularLocation>
</comment>
<proteinExistence type="predicted"/>
<evidence type="ECO:0000256" key="9">
    <source>
        <dbReference type="ARBA" id="ARBA00023237"/>
    </source>
</evidence>
<keyword evidence="4" id="KW-0812">Transmembrane</keyword>
<protein>
    <submittedName>
        <fullName evidence="12">TonB-dependent receptor</fullName>
    </submittedName>
</protein>
<evidence type="ECO:0000256" key="3">
    <source>
        <dbReference type="ARBA" id="ARBA00022496"/>
    </source>
</evidence>
<accession>A0A3B1AWX2</accession>
<dbReference type="PANTHER" id="PTHR32552">
    <property type="entry name" value="FERRICHROME IRON RECEPTOR-RELATED"/>
    <property type="match status" value="1"/>
</dbReference>
<dbReference type="AlphaFoldDB" id="A0A3B1AWX2"/>
<evidence type="ECO:0000256" key="5">
    <source>
        <dbReference type="ARBA" id="ARBA00023004"/>
    </source>
</evidence>
<dbReference type="GO" id="GO:0009279">
    <property type="term" value="C:cell outer membrane"/>
    <property type="evidence" value="ECO:0007669"/>
    <property type="project" value="UniProtKB-SubCell"/>
</dbReference>
<dbReference type="GO" id="GO:0006826">
    <property type="term" value="P:iron ion transport"/>
    <property type="evidence" value="ECO:0007669"/>
    <property type="project" value="UniProtKB-KW"/>
</dbReference>
<dbReference type="Pfam" id="PF07715">
    <property type="entry name" value="Plug"/>
    <property type="match status" value="1"/>
</dbReference>
<reference evidence="12" key="1">
    <citation type="submission" date="2018-06" db="EMBL/GenBank/DDBJ databases">
        <authorList>
            <person name="Zhirakovskaya E."/>
        </authorList>
    </citation>
    <scope>NUCLEOTIDE SEQUENCE</scope>
</reference>
<keyword evidence="9" id="KW-0998">Cell outer membrane</keyword>
<gene>
    <name evidence="12" type="ORF">MNBD_ALPHA03-2129</name>
</gene>
<evidence type="ECO:0000256" key="8">
    <source>
        <dbReference type="ARBA" id="ARBA00023136"/>
    </source>
</evidence>
<keyword evidence="2" id="KW-0813">Transport</keyword>
<keyword evidence="12" id="KW-0675">Receptor</keyword>